<evidence type="ECO:0000256" key="5">
    <source>
        <dbReference type="ARBA" id="ARBA00023242"/>
    </source>
</evidence>
<dbReference type="GO" id="GO:0003677">
    <property type="term" value="F:DNA binding"/>
    <property type="evidence" value="ECO:0007669"/>
    <property type="project" value="InterPro"/>
</dbReference>
<evidence type="ECO:0000256" key="3">
    <source>
        <dbReference type="ARBA" id="ARBA00018596"/>
    </source>
</evidence>
<dbReference type="PANTHER" id="PTHR23061:SF12">
    <property type="entry name" value="DNA POLYMERASE ALPHA SUBUNIT B"/>
    <property type="match status" value="1"/>
</dbReference>
<dbReference type="GO" id="GO:0006270">
    <property type="term" value="P:DNA replication initiation"/>
    <property type="evidence" value="ECO:0007669"/>
    <property type="project" value="TreeGrafter"/>
</dbReference>
<feature type="domain" description="DNA polymerase alpha subunit B OB" evidence="9">
    <location>
        <begin position="209"/>
        <end position="313"/>
    </location>
</feature>
<feature type="domain" description="DNA polymerase alpha/delta/epsilon subunit B" evidence="8">
    <location>
        <begin position="334"/>
        <end position="540"/>
    </location>
</feature>
<dbReference type="InterPro" id="IPR054300">
    <property type="entry name" value="OB_DPOA2"/>
</dbReference>
<dbReference type="EMBL" id="JAEPRE010000181">
    <property type="protein sequence ID" value="KAG2230819.1"/>
    <property type="molecule type" value="Genomic_DNA"/>
</dbReference>
<dbReference type="InterPro" id="IPR007185">
    <property type="entry name" value="DNA_pol_a/d/e_bsu"/>
</dbReference>
<gene>
    <name evidence="10" type="ORF">INT48_003972</name>
</gene>
<keyword evidence="11" id="KW-1185">Reference proteome</keyword>
<dbReference type="AlphaFoldDB" id="A0A8H7SI30"/>
<evidence type="ECO:0000256" key="6">
    <source>
        <dbReference type="PIRNR" id="PIRNR018300"/>
    </source>
</evidence>
<dbReference type="PIRSF" id="PIRSF018300">
    <property type="entry name" value="DNA_pol_alph_2"/>
    <property type="match status" value="1"/>
</dbReference>
<keyword evidence="4 6" id="KW-0235">DNA replication</keyword>
<dbReference type="Pfam" id="PF04042">
    <property type="entry name" value="DNA_pol_E_B"/>
    <property type="match status" value="1"/>
</dbReference>
<organism evidence="10 11">
    <name type="scientific">Thamnidium elegans</name>
    <dbReference type="NCBI Taxonomy" id="101142"/>
    <lineage>
        <taxon>Eukaryota</taxon>
        <taxon>Fungi</taxon>
        <taxon>Fungi incertae sedis</taxon>
        <taxon>Mucoromycota</taxon>
        <taxon>Mucoromycotina</taxon>
        <taxon>Mucoromycetes</taxon>
        <taxon>Mucorales</taxon>
        <taxon>Mucorineae</taxon>
        <taxon>Mucoraceae</taxon>
        <taxon>Thamnidium</taxon>
    </lineage>
</organism>
<dbReference type="InterPro" id="IPR016722">
    <property type="entry name" value="DNA_pol_alpha_bsu"/>
</dbReference>
<evidence type="ECO:0000259" key="8">
    <source>
        <dbReference type="Pfam" id="PF04042"/>
    </source>
</evidence>
<keyword evidence="5 6" id="KW-0539">Nucleus</keyword>
<evidence type="ECO:0000256" key="2">
    <source>
        <dbReference type="ARBA" id="ARBA00007299"/>
    </source>
</evidence>
<evidence type="ECO:0000256" key="4">
    <source>
        <dbReference type="ARBA" id="ARBA00022705"/>
    </source>
</evidence>
<proteinExistence type="inferred from homology"/>
<feature type="region of interest" description="Disordered" evidence="7">
    <location>
        <begin position="132"/>
        <end position="155"/>
    </location>
</feature>
<reference evidence="10" key="1">
    <citation type="submission" date="2021-01" db="EMBL/GenBank/DDBJ databases">
        <title>Metabolic potential, ecology and presence of endohyphal bacteria is reflected in genomic diversity of Mucoromycotina.</title>
        <authorList>
            <person name="Muszewska A."/>
            <person name="Okrasinska A."/>
            <person name="Steczkiewicz K."/>
            <person name="Drgas O."/>
            <person name="Orlowska M."/>
            <person name="Perlinska-Lenart U."/>
            <person name="Aleksandrzak-Piekarczyk T."/>
            <person name="Szatraj K."/>
            <person name="Zielenkiewicz U."/>
            <person name="Pilsyk S."/>
            <person name="Malc E."/>
            <person name="Mieczkowski P."/>
            <person name="Kruszewska J.S."/>
            <person name="Biernat P."/>
            <person name="Pawlowska J."/>
        </authorList>
    </citation>
    <scope>NUCLEOTIDE SEQUENCE</scope>
    <source>
        <strain evidence="10">WA0000018081</strain>
    </source>
</reference>
<comment type="function">
    <text evidence="6">Accessory subunit of the DNA polymerase alpha complex (also known as the alpha DNA polymerase-primase complex) which plays an essential role in the initiation of DNA synthesis.</text>
</comment>
<evidence type="ECO:0000313" key="11">
    <source>
        <dbReference type="Proteomes" id="UP000613177"/>
    </source>
</evidence>
<accession>A0A8H7SI30</accession>
<comment type="subcellular location">
    <subcellularLocation>
        <location evidence="1 6">Nucleus</location>
    </subcellularLocation>
</comment>
<comment type="caution">
    <text evidence="10">The sequence shown here is derived from an EMBL/GenBank/DDBJ whole genome shotgun (WGS) entry which is preliminary data.</text>
</comment>
<name>A0A8H7SI30_9FUNG</name>
<dbReference type="Gene3D" id="3.60.21.60">
    <property type="match status" value="1"/>
</dbReference>
<dbReference type="GO" id="GO:0005658">
    <property type="term" value="C:alpha DNA polymerase:primase complex"/>
    <property type="evidence" value="ECO:0007669"/>
    <property type="project" value="TreeGrafter"/>
</dbReference>
<evidence type="ECO:0000256" key="7">
    <source>
        <dbReference type="SAM" id="MobiDB-lite"/>
    </source>
</evidence>
<sequence length="582" mass="65938">MSLQPVIIQTFRVASTDTDVIRECKNTKIIFLVESICNIYSLTPEKLKMKWEAFALTSQCDLRPTLPYIKILRNSLQREFERGLKSRRTVKGKVTTKRGGAFDFSEYGLDSVKQEESLDDFMAGMFEAPAKQTRPMAPKVRPPPASSTASPLDNRSSSHIVETQFNGHLPLPSKDASMDVVNSPFTFAYTQGPVKPYRFMFEKIKEKSEGVDERIDYIASLIQAHHNIEAFANPSKQSQEAIYAYGLVSSDDGSEQRLNEKSIVLQTSRDLGMGKRVVLDLSRVESYSFFPGQVIGVKGTNHNGIRFHVDEVLMPPAPERDQYEIKENKTLDMMVSAGPYTFDSDLLFSPLQELLKKCSEEKPDVLILMGPFISVHHPFISSANIQQLPEHIFYEQVVTRLENLLDMCTETHVFLIPHANDIIQNYNLFPQPAFSTNLNIKHERIHLASNPCGLLMNGHTVGIANVDSLFRLGREEITKNPAQTDKFSRLTEHLLQQHTYYPLYPHAIEDNIDAGCLLDIHLPTKPDILILPSQFKHFVKQVNGTVSMNPGFLCKHQVVGTYGRVILYPNVEERIRVDLLKL</sequence>
<dbReference type="Proteomes" id="UP000613177">
    <property type="component" value="Unassembled WGS sequence"/>
</dbReference>
<comment type="similarity">
    <text evidence="2 6">Belongs to the DNA polymerase alpha subunit B family.</text>
</comment>
<evidence type="ECO:0000259" key="9">
    <source>
        <dbReference type="Pfam" id="PF22062"/>
    </source>
</evidence>
<feature type="compositionally biased region" description="Polar residues" evidence="7">
    <location>
        <begin position="146"/>
        <end position="155"/>
    </location>
</feature>
<dbReference type="Pfam" id="PF22062">
    <property type="entry name" value="OB_DPOA2"/>
    <property type="match status" value="1"/>
</dbReference>
<protein>
    <recommendedName>
        <fullName evidence="3 6">DNA polymerase alpha subunit B</fullName>
    </recommendedName>
</protein>
<dbReference type="PANTHER" id="PTHR23061">
    <property type="entry name" value="DNA POLYMERASE 2 ALPHA 70 KDA SUBUNIT"/>
    <property type="match status" value="1"/>
</dbReference>
<evidence type="ECO:0000313" key="10">
    <source>
        <dbReference type="EMBL" id="KAG2230819.1"/>
    </source>
</evidence>
<evidence type="ECO:0000256" key="1">
    <source>
        <dbReference type="ARBA" id="ARBA00004123"/>
    </source>
</evidence>